<evidence type="ECO:0000313" key="1">
    <source>
        <dbReference type="EMBL" id="ECH7211457.1"/>
    </source>
</evidence>
<accession>A0A3T2FJV2</accession>
<gene>
    <name evidence="1" type="ORF">FPL45_08905</name>
</gene>
<dbReference type="AlphaFoldDB" id="A0A3T2FJV2"/>
<dbReference type="EMBL" id="AAISWI010000008">
    <property type="protein sequence ID" value="ECH7211457.1"/>
    <property type="molecule type" value="Genomic_DNA"/>
</dbReference>
<dbReference type="Proteomes" id="UP000352246">
    <property type="component" value="Unassembled WGS sequence"/>
</dbReference>
<reference evidence="1 2" key="1">
    <citation type="submission" date="2019-07" db="EMBL/GenBank/DDBJ databases">
        <authorList>
            <consortium name="GenomeTrakr: Next Generation Sequencing Network for Food Pathogen Tracability"/>
        </authorList>
    </citation>
    <scope>NUCLEOTIDE SEQUENCE [LARGE SCALE GENOMIC DNA]</scope>
    <source>
        <strain evidence="1 2">FDA00014472</strain>
    </source>
</reference>
<dbReference type="RefSeq" id="WP_009911198.1">
    <property type="nucleotide sequence ID" value="NZ_CP019623.1"/>
</dbReference>
<comment type="caution">
    <text evidence="1">The sequence shown here is derived from an EMBL/GenBank/DDBJ whole genome shotgun (WGS) entry which is preliminary data.</text>
</comment>
<evidence type="ECO:0000313" key="2">
    <source>
        <dbReference type="Proteomes" id="UP000352246"/>
    </source>
</evidence>
<organism evidence="1 2">
    <name type="scientific">Listeria monocytogenes</name>
    <dbReference type="NCBI Taxonomy" id="1639"/>
    <lineage>
        <taxon>Bacteria</taxon>
        <taxon>Bacillati</taxon>
        <taxon>Bacillota</taxon>
        <taxon>Bacilli</taxon>
        <taxon>Bacillales</taxon>
        <taxon>Listeriaceae</taxon>
        <taxon>Listeria</taxon>
    </lineage>
</organism>
<proteinExistence type="predicted"/>
<name>A0A3T2FJV2_LISMN</name>
<protein>
    <submittedName>
        <fullName evidence="1">Uncharacterized protein</fullName>
    </submittedName>
</protein>
<sequence>MFDSEMELVNFFVDNYSSFDEKVIVKEMPIRFGNIDVVSIENTYLPFSDEQTIILSKPSNSLVFTKIKNNRPLGKKTLHKVLGLSDSTLEHALHELLVSNLIKKNANNQYTRAVEFVFPKTIISGYEAKLTDFNKAFYQAKGNRNFVDYSYLVFPMKKAQSVKENKINLIEKNGIGLIGVDKNKAVQLVRPLKINKMKNHIRLLNLTKASVLGTDRFLKGEDSSYEF</sequence>